<feature type="coiled-coil region" evidence="9">
    <location>
        <begin position="198"/>
        <end position="283"/>
    </location>
</feature>
<evidence type="ECO:0000259" key="12">
    <source>
        <dbReference type="PROSITE" id="PS50188"/>
    </source>
</evidence>
<evidence type="ECO:0000256" key="7">
    <source>
        <dbReference type="ARBA" id="ARBA00023054"/>
    </source>
</evidence>
<dbReference type="InterPro" id="IPR001870">
    <property type="entry name" value="B30.2/SPRY"/>
</dbReference>
<dbReference type="EMBL" id="JAACNH010000009">
    <property type="protein sequence ID" value="KAG8433236.1"/>
    <property type="molecule type" value="Genomic_DNA"/>
</dbReference>
<dbReference type="PROSITE" id="PS50188">
    <property type="entry name" value="B302_SPRY"/>
    <property type="match status" value="1"/>
</dbReference>
<evidence type="ECO:0000313" key="14">
    <source>
        <dbReference type="Proteomes" id="UP000812440"/>
    </source>
</evidence>
<dbReference type="Gene3D" id="3.30.160.60">
    <property type="entry name" value="Classic Zinc Finger"/>
    <property type="match status" value="1"/>
</dbReference>
<dbReference type="PANTHER" id="PTHR25465:SF41">
    <property type="entry name" value="E3 UBIQUITIN-PROTEIN LIGASE RNF135"/>
    <property type="match status" value="1"/>
</dbReference>
<dbReference type="SUPFAM" id="SSF57850">
    <property type="entry name" value="RING/U-box"/>
    <property type="match status" value="1"/>
</dbReference>
<evidence type="ECO:0000259" key="11">
    <source>
        <dbReference type="PROSITE" id="PS50119"/>
    </source>
</evidence>
<dbReference type="GO" id="GO:0005737">
    <property type="term" value="C:cytoplasm"/>
    <property type="evidence" value="ECO:0007669"/>
    <property type="project" value="UniProtKB-ARBA"/>
</dbReference>
<comment type="caution">
    <text evidence="13">The sequence shown here is derived from an EMBL/GenBank/DDBJ whole genome shotgun (WGS) entry which is preliminary data.</text>
</comment>
<dbReference type="PROSITE" id="PS50089">
    <property type="entry name" value="ZF_RING_2"/>
    <property type="match status" value="1"/>
</dbReference>
<evidence type="ECO:0000256" key="2">
    <source>
        <dbReference type="ARBA" id="ARBA00022723"/>
    </source>
</evidence>
<keyword evidence="3 8" id="KW-0863">Zinc-finger</keyword>
<reference evidence="13" key="1">
    <citation type="thesis" date="2020" institute="ProQuest LLC" country="789 East Eisenhower Parkway, Ann Arbor, MI, USA">
        <title>Comparative Genomics and Chromosome Evolution.</title>
        <authorList>
            <person name="Mudd A.B."/>
        </authorList>
    </citation>
    <scope>NUCLEOTIDE SEQUENCE</scope>
    <source>
        <strain evidence="13">Female2</strain>
        <tissue evidence="13">Blood</tissue>
    </source>
</reference>
<dbReference type="InterPro" id="IPR001841">
    <property type="entry name" value="Znf_RING"/>
</dbReference>
<dbReference type="InterPro" id="IPR003649">
    <property type="entry name" value="Bbox_C"/>
</dbReference>
<keyword evidence="4" id="KW-0833">Ubl conjugation pathway</keyword>
<dbReference type="SMART" id="SM00589">
    <property type="entry name" value="PRY"/>
    <property type="match status" value="1"/>
</dbReference>
<feature type="domain" description="B box-type" evidence="11">
    <location>
        <begin position="135"/>
        <end position="176"/>
    </location>
</feature>
<feature type="domain" description="B30.2/SPRY" evidence="12">
    <location>
        <begin position="328"/>
        <end position="516"/>
    </location>
</feature>
<dbReference type="InterPro" id="IPR058030">
    <property type="entry name" value="TRIM8/14/16/25/29/45/65_CC"/>
</dbReference>
<dbReference type="SMART" id="SM00184">
    <property type="entry name" value="RING"/>
    <property type="match status" value="1"/>
</dbReference>
<dbReference type="SUPFAM" id="SSF49899">
    <property type="entry name" value="Concanavalin A-like lectins/glucanases"/>
    <property type="match status" value="1"/>
</dbReference>
<dbReference type="PROSITE" id="PS00518">
    <property type="entry name" value="ZF_RING_1"/>
    <property type="match status" value="1"/>
</dbReference>
<dbReference type="InterPro" id="IPR013083">
    <property type="entry name" value="Znf_RING/FYVE/PHD"/>
</dbReference>
<keyword evidence="2" id="KW-0479">Metal-binding</keyword>
<dbReference type="InterPro" id="IPR000315">
    <property type="entry name" value="Znf_B-box"/>
</dbReference>
<evidence type="ECO:0000256" key="9">
    <source>
        <dbReference type="SAM" id="Coils"/>
    </source>
</evidence>
<dbReference type="SUPFAM" id="SSF57845">
    <property type="entry name" value="B-box zinc-binding domain"/>
    <property type="match status" value="1"/>
</dbReference>
<dbReference type="InterPro" id="IPR003879">
    <property type="entry name" value="Butyrophylin_SPRY"/>
</dbReference>
<dbReference type="OrthoDB" id="6105938at2759"/>
<feature type="domain" description="RING-type" evidence="10">
    <location>
        <begin position="12"/>
        <end position="55"/>
    </location>
</feature>
<evidence type="ECO:0000313" key="13">
    <source>
        <dbReference type="EMBL" id="KAG8433236.1"/>
    </source>
</evidence>
<sequence length="516" mass="58820">MASVDLREELNCAICLCTYKDPVTLPCGHNYCQECIGNVLDRQLGSGVYTCPECRAEFKERPALQKNRNLRNIAELYLSAEPEEKVTGISCTYCVHSTILAVKSCLHCETSLCDVHLSAHNNSVEHVLTEPTATFSTRKCNNHKKLLEYYCCEDGAYICVSCCLAGDHRGHKVELMNEAFEKKKQKLRNSLVNLIPEREETEKRVTSLREHKKEVKEKAAGEMERVTALFKEIREQLEVLEHGVLNEISRQEEKILLQLSNLIQQLEASKDELSRKISYIEELCNMTNQLTFLEEKESNISYSGAEKIQNHAVPDVYETLLSETLFTGVCGIANWVMGKIYGQEATNLLLDIYTAGNYVVISGDQKIASFSYTDQGRPLSTDRFWSAQALSKEGFSTGRHYWDMEVSDSIYWAVGVAYPSVEKNGTQSYIGYNKKSWRLSRSFDKYLVRHDSNDTKLHHSPSCTKIRISLDYEAGRLSFYELRDPIRHLHSLTATFTEPLHAIVSIWGNDWVRIIS</sequence>
<dbReference type="Pfam" id="PF13445">
    <property type="entry name" value="zf-RING_UBOX"/>
    <property type="match status" value="1"/>
</dbReference>
<evidence type="ECO:0000256" key="6">
    <source>
        <dbReference type="ARBA" id="ARBA00022859"/>
    </source>
</evidence>
<dbReference type="Pfam" id="PF00643">
    <property type="entry name" value="zf-B_box"/>
    <property type="match status" value="1"/>
</dbReference>
<dbReference type="SMART" id="SM00336">
    <property type="entry name" value="BBOX"/>
    <property type="match status" value="1"/>
</dbReference>
<keyword evidence="7 9" id="KW-0175">Coiled coil</keyword>
<evidence type="ECO:0000256" key="1">
    <source>
        <dbReference type="ARBA" id="ARBA00022588"/>
    </source>
</evidence>
<accession>A0A8T2IST5</accession>
<keyword evidence="5" id="KW-0862">Zinc</keyword>
<keyword evidence="6" id="KW-0391">Immunity</keyword>
<evidence type="ECO:0000256" key="4">
    <source>
        <dbReference type="ARBA" id="ARBA00022786"/>
    </source>
</evidence>
<evidence type="ECO:0000256" key="3">
    <source>
        <dbReference type="ARBA" id="ARBA00022771"/>
    </source>
</evidence>
<dbReference type="CDD" id="cd12891">
    <property type="entry name" value="SPRY_PRY_C-I_2"/>
    <property type="match status" value="1"/>
</dbReference>
<dbReference type="InterPro" id="IPR003877">
    <property type="entry name" value="SPRY_dom"/>
</dbReference>
<evidence type="ECO:0000256" key="5">
    <source>
        <dbReference type="ARBA" id="ARBA00022833"/>
    </source>
</evidence>
<dbReference type="GO" id="GO:0008270">
    <property type="term" value="F:zinc ion binding"/>
    <property type="evidence" value="ECO:0007669"/>
    <property type="project" value="UniProtKB-KW"/>
</dbReference>
<dbReference type="PROSITE" id="PS50119">
    <property type="entry name" value="ZF_BBOX"/>
    <property type="match status" value="1"/>
</dbReference>
<dbReference type="GO" id="GO:0045087">
    <property type="term" value="P:innate immune response"/>
    <property type="evidence" value="ECO:0007669"/>
    <property type="project" value="UniProtKB-KW"/>
</dbReference>
<organism evidence="13 14">
    <name type="scientific">Hymenochirus boettgeri</name>
    <name type="common">Congo dwarf clawed frog</name>
    <dbReference type="NCBI Taxonomy" id="247094"/>
    <lineage>
        <taxon>Eukaryota</taxon>
        <taxon>Metazoa</taxon>
        <taxon>Chordata</taxon>
        <taxon>Craniata</taxon>
        <taxon>Vertebrata</taxon>
        <taxon>Euteleostomi</taxon>
        <taxon>Amphibia</taxon>
        <taxon>Batrachia</taxon>
        <taxon>Anura</taxon>
        <taxon>Pipoidea</taxon>
        <taxon>Pipidae</taxon>
        <taxon>Pipinae</taxon>
        <taxon>Hymenochirus</taxon>
    </lineage>
</organism>
<gene>
    <name evidence="13" type="ORF">GDO86_017496</name>
</gene>
<dbReference type="PANTHER" id="PTHR25465">
    <property type="entry name" value="B-BOX DOMAIN CONTAINING"/>
    <property type="match status" value="1"/>
</dbReference>
<evidence type="ECO:0000256" key="8">
    <source>
        <dbReference type="PROSITE-ProRule" id="PRU00024"/>
    </source>
</evidence>
<dbReference type="CDD" id="cd16597">
    <property type="entry name" value="RING-HC_TRIM25_C-IV"/>
    <property type="match status" value="1"/>
</dbReference>
<dbReference type="Gene3D" id="2.60.120.920">
    <property type="match status" value="1"/>
</dbReference>
<dbReference type="CDD" id="cd19769">
    <property type="entry name" value="Bbox2_TRIM16-like"/>
    <property type="match status" value="1"/>
</dbReference>
<dbReference type="SMART" id="SM00502">
    <property type="entry name" value="BBC"/>
    <property type="match status" value="1"/>
</dbReference>
<dbReference type="InterPro" id="IPR027370">
    <property type="entry name" value="Znf-RING_euk"/>
</dbReference>
<dbReference type="AlphaFoldDB" id="A0A8T2IST5"/>
<evidence type="ECO:0000259" key="10">
    <source>
        <dbReference type="PROSITE" id="PS50089"/>
    </source>
</evidence>
<keyword evidence="14" id="KW-1185">Reference proteome</keyword>
<dbReference type="InterPro" id="IPR017907">
    <property type="entry name" value="Znf_RING_CS"/>
</dbReference>
<proteinExistence type="predicted"/>
<dbReference type="Pfam" id="PF00622">
    <property type="entry name" value="SPRY"/>
    <property type="match status" value="1"/>
</dbReference>
<dbReference type="InterPro" id="IPR043136">
    <property type="entry name" value="B30.2/SPRY_sf"/>
</dbReference>
<protein>
    <submittedName>
        <fullName evidence="13">Uncharacterized protein</fullName>
    </submittedName>
</protein>
<dbReference type="InterPro" id="IPR013320">
    <property type="entry name" value="ConA-like_dom_sf"/>
</dbReference>
<dbReference type="Gene3D" id="3.30.40.10">
    <property type="entry name" value="Zinc/RING finger domain, C3HC4 (zinc finger)"/>
    <property type="match status" value="1"/>
</dbReference>
<dbReference type="PRINTS" id="PR01407">
    <property type="entry name" value="BUTYPHLNCDUF"/>
</dbReference>
<dbReference type="SMART" id="SM00449">
    <property type="entry name" value="SPRY"/>
    <property type="match status" value="1"/>
</dbReference>
<dbReference type="Pfam" id="PF25600">
    <property type="entry name" value="TRIM_CC"/>
    <property type="match status" value="1"/>
</dbReference>
<keyword evidence="1" id="KW-0399">Innate immunity</keyword>
<dbReference type="InterPro" id="IPR006574">
    <property type="entry name" value="PRY"/>
</dbReference>
<name>A0A8T2IST5_9PIPI</name>
<dbReference type="Proteomes" id="UP000812440">
    <property type="component" value="Chromosome 9"/>
</dbReference>
<dbReference type="InterPro" id="IPR051051">
    <property type="entry name" value="E3_ubiq-ligase_TRIM/RNF"/>
</dbReference>